<keyword evidence="6 11" id="KW-0812">Transmembrane</keyword>
<keyword evidence="10 11" id="KW-0472">Membrane</keyword>
<dbReference type="PANTHER" id="PTHR45436">
    <property type="entry name" value="SENSOR HISTIDINE KINASE YKOH"/>
    <property type="match status" value="1"/>
</dbReference>
<dbReference type="InterPro" id="IPR036097">
    <property type="entry name" value="HisK_dim/P_sf"/>
</dbReference>
<dbReference type="AlphaFoldDB" id="A0A2N7S0D4"/>
<evidence type="ECO:0000256" key="1">
    <source>
        <dbReference type="ARBA" id="ARBA00000085"/>
    </source>
</evidence>
<dbReference type="SUPFAM" id="SSF55874">
    <property type="entry name" value="ATPase domain of HSP90 chaperone/DNA topoisomerase II/histidine kinase"/>
    <property type="match status" value="1"/>
</dbReference>
<dbReference type="SMART" id="SM00304">
    <property type="entry name" value="HAMP"/>
    <property type="match status" value="1"/>
</dbReference>
<sequence length="495" mass="54853">MTTTVMMTTMTATMTKAPERRWSIRARVLTGMMLLVGLALVAAGTASFAVQRHELNDRLDESLIRTVKEFEVLTETGVDPRTMDRFKHAEDLLYIAMQRTLPSPKQGMLSLVADKVRWTAPDIVQTRLEDDPEFIEWAKSVQGTNHIRLGTVETEITTYRAVVVPVSLPADHEHSAFVLAYDYSAEAIANDRNFMIYSAVGGSVMLVAALAAWLVVGRMLEPIRRLQTTAQQISETDVSQRIEVSGNDEFAELTVTVNEMLDRLDGALSAQRQLLDDVGHELRTPVTIINGHLELMDPNDPEDVAQSRDIAVDELRRMSLLINDLVTLAKSNRTDFLQVKPVEVGKLLDDILDKARGLGARQWRVDYRTEATVALDPIRTTQAMLQLCANAVKFSAEDSRIGLGNEIIRDAHGGTTLRWWVSDAGVGIQAEDLERIFERFGRGQNSVRSSGSGLGLNIVQAIAETHGGRVWVNSEYGKGSTFYIDMPLSTGSKEA</sequence>
<evidence type="ECO:0000256" key="7">
    <source>
        <dbReference type="ARBA" id="ARBA00022777"/>
    </source>
</evidence>
<dbReference type="InterPro" id="IPR036890">
    <property type="entry name" value="HATPase_C_sf"/>
</dbReference>
<evidence type="ECO:0000256" key="3">
    <source>
        <dbReference type="ARBA" id="ARBA00012438"/>
    </source>
</evidence>
<keyword evidence="8 11" id="KW-1133">Transmembrane helix</keyword>
<keyword evidence="7 14" id="KW-0418">Kinase</keyword>
<evidence type="ECO:0000256" key="9">
    <source>
        <dbReference type="ARBA" id="ARBA00023012"/>
    </source>
</evidence>
<dbReference type="Gene3D" id="3.30.565.10">
    <property type="entry name" value="Histidine kinase-like ATPase, C-terminal domain"/>
    <property type="match status" value="1"/>
</dbReference>
<dbReference type="SMART" id="SM00387">
    <property type="entry name" value="HATPase_c"/>
    <property type="match status" value="1"/>
</dbReference>
<dbReference type="PROSITE" id="PS50885">
    <property type="entry name" value="HAMP"/>
    <property type="match status" value="1"/>
</dbReference>
<dbReference type="EC" id="2.7.13.3" evidence="3"/>
<dbReference type="EMBL" id="PNQX01000002">
    <property type="protein sequence ID" value="PMQ19599.1"/>
    <property type="molecule type" value="Genomic_DNA"/>
</dbReference>
<evidence type="ECO:0000313" key="14">
    <source>
        <dbReference type="EMBL" id="PMQ19599.1"/>
    </source>
</evidence>
<dbReference type="PROSITE" id="PS50109">
    <property type="entry name" value="HIS_KIN"/>
    <property type="match status" value="1"/>
</dbReference>
<dbReference type="Pfam" id="PF00512">
    <property type="entry name" value="HisKA"/>
    <property type="match status" value="1"/>
</dbReference>
<dbReference type="Pfam" id="PF00672">
    <property type="entry name" value="HAMP"/>
    <property type="match status" value="1"/>
</dbReference>
<feature type="domain" description="HAMP" evidence="13">
    <location>
        <begin position="217"/>
        <end position="269"/>
    </location>
</feature>
<dbReference type="GO" id="GO:0005886">
    <property type="term" value="C:plasma membrane"/>
    <property type="evidence" value="ECO:0007669"/>
    <property type="project" value="UniProtKB-SubCell"/>
</dbReference>
<dbReference type="InterPro" id="IPR050428">
    <property type="entry name" value="TCS_sensor_his_kinase"/>
</dbReference>
<dbReference type="SMART" id="SM00388">
    <property type="entry name" value="HisKA"/>
    <property type="match status" value="1"/>
</dbReference>
<comment type="caution">
    <text evidence="14">The sequence shown here is derived from an EMBL/GenBank/DDBJ whole genome shotgun (WGS) entry which is preliminary data.</text>
</comment>
<dbReference type="PRINTS" id="PR00344">
    <property type="entry name" value="BCTRLSENSOR"/>
</dbReference>
<feature type="domain" description="Histidine kinase" evidence="12">
    <location>
        <begin position="277"/>
        <end position="490"/>
    </location>
</feature>
<evidence type="ECO:0000256" key="6">
    <source>
        <dbReference type="ARBA" id="ARBA00022692"/>
    </source>
</evidence>
<dbReference type="Pfam" id="PF02518">
    <property type="entry name" value="HATPase_c"/>
    <property type="match status" value="1"/>
</dbReference>
<evidence type="ECO:0000256" key="8">
    <source>
        <dbReference type="ARBA" id="ARBA00022989"/>
    </source>
</evidence>
<dbReference type="InterPro" id="IPR005467">
    <property type="entry name" value="His_kinase_dom"/>
</dbReference>
<protein>
    <recommendedName>
        <fullName evidence="3">histidine kinase</fullName>
        <ecNumber evidence="3">2.7.13.3</ecNumber>
    </recommendedName>
</protein>
<evidence type="ECO:0000256" key="5">
    <source>
        <dbReference type="ARBA" id="ARBA00022679"/>
    </source>
</evidence>
<evidence type="ECO:0000256" key="10">
    <source>
        <dbReference type="ARBA" id="ARBA00023136"/>
    </source>
</evidence>
<evidence type="ECO:0000259" key="12">
    <source>
        <dbReference type="PROSITE" id="PS50109"/>
    </source>
</evidence>
<accession>A0A2N7S0D4</accession>
<dbReference type="Gene3D" id="6.10.340.10">
    <property type="match status" value="1"/>
</dbReference>
<dbReference type="Proteomes" id="UP000235739">
    <property type="component" value="Unassembled WGS sequence"/>
</dbReference>
<dbReference type="InterPro" id="IPR003660">
    <property type="entry name" value="HAMP_dom"/>
</dbReference>
<feature type="transmembrane region" description="Helical" evidence="11">
    <location>
        <begin position="194"/>
        <end position="216"/>
    </location>
</feature>
<keyword evidence="4" id="KW-0597">Phosphoprotein</keyword>
<comment type="catalytic activity">
    <reaction evidence="1">
        <text>ATP + protein L-histidine = ADP + protein N-phospho-L-histidine.</text>
        <dbReference type="EC" id="2.7.13.3"/>
    </reaction>
</comment>
<keyword evidence="5" id="KW-0808">Transferase</keyword>
<dbReference type="SUPFAM" id="SSF158472">
    <property type="entry name" value="HAMP domain-like"/>
    <property type="match status" value="1"/>
</dbReference>
<evidence type="ECO:0000256" key="2">
    <source>
        <dbReference type="ARBA" id="ARBA00004236"/>
    </source>
</evidence>
<evidence type="ECO:0000259" key="13">
    <source>
        <dbReference type="PROSITE" id="PS50885"/>
    </source>
</evidence>
<comment type="subcellular location">
    <subcellularLocation>
        <location evidence="2">Cell membrane</location>
    </subcellularLocation>
</comment>
<dbReference type="InterPro" id="IPR003594">
    <property type="entry name" value="HATPase_dom"/>
</dbReference>
<dbReference type="GO" id="GO:0000155">
    <property type="term" value="F:phosphorelay sensor kinase activity"/>
    <property type="evidence" value="ECO:0007669"/>
    <property type="project" value="InterPro"/>
</dbReference>
<name>A0A2N7S0D4_9MICC</name>
<gene>
    <name evidence="14" type="ORF">CIK84_13100</name>
</gene>
<dbReference type="SUPFAM" id="SSF47384">
    <property type="entry name" value="Homodimeric domain of signal transducing histidine kinase"/>
    <property type="match status" value="1"/>
</dbReference>
<dbReference type="PANTHER" id="PTHR45436:SF5">
    <property type="entry name" value="SENSOR HISTIDINE KINASE TRCS"/>
    <property type="match status" value="1"/>
</dbReference>
<evidence type="ECO:0000313" key="15">
    <source>
        <dbReference type="Proteomes" id="UP000235739"/>
    </source>
</evidence>
<proteinExistence type="predicted"/>
<organism evidence="14 15">
    <name type="scientific">Glutamicibacter arilaitensis</name>
    <dbReference type="NCBI Taxonomy" id="256701"/>
    <lineage>
        <taxon>Bacteria</taxon>
        <taxon>Bacillati</taxon>
        <taxon>Actinomycetota</taxon>
        <taxon>Actinomycetes</taxon>
        <taxon>Micrococcales</taxon>
        <taxon>Micrococcaceae</taxon>
        <taxon>Glutamicibacter</taxon>
    </lineage>
</organism>
<dbReference type="CDD" id="cd06225">
    <property type="entry name" value="HAMP"/>
    <property type="match status" value="1"/>
</dbReference>
<dbReference type="CDD" id="cd00082">
    <property type="entry name" value="HisKA"/>
    <property type="match status" value="1"/>
</dbReference>
<dbReference type="InterPro" id="IPR004358">
    <property type="entry name" value="Sig_transdc_His_kin-like_C"/>
</dbReference>
<keyword evidence="9" id="KW-0902">Two-component regulatory system</keyword>
<evidence type="ECO:0000256" key="4">
    <source>
        <dbReference type="ARBA" id="ARBA00022553"/>
    </source>
</evidence>
<dbReference type="Gene3D" id="1.10.287.130">
    <property type="match status" value="1"/>
</dbReference>
<reference evidence="14 15" key="1">
    <citation type="journal article" date="2017" name="Elife">
        <title>Extensive horizontal gene transfer in cheese-associated bacteria.</title>
        <authorList>
            <person name="Bonham K.S."/>
            <person name="Wolfe B.E."/>
            <person name="Dutton R.J."/>
        </authorList>
    </citation>
    <scope>NUCLEOTIDE SEQUENCE [LARGE SCALE GENOMIC DNA]</scope>
    <source>
        <strain evidence="14 15">JB182</strain>
    </source>
</reference>
<dbReference type="InterPro" id="IPR003661">
    <property type="entry name" value="HisK_dim/P_dom"/>
</dbReference>
<evidence type="ECO:0000256" key="11">
    <source>
        <dbReference type="SAM" id="Phobius"/>
    </source>
</evidence>